<dbReference type="GO" id="GO:0006515">
    <property type="term" value="P:protein quality control for misfolded or incompletely synthesized proteins"/>
    <property type="evidence" value="ECO:0007669"/>
    <property type="project" value="TreeGrafter"/>
</dbReference>
<proteinExistence type="inferred from homology"/>
<dbReference type="GO" id="GO:0051117">
    <property type="term" value="F:ATPase binding"/>
    <property type="evidence" value="ECO:0007669"/>
    <property type="project" value="TreeGrafter"/>
</dbReference>
<dbReference type="Proteomes" id="UP000240830">
    <property type="component" value="Unassembled WGS sequence"/>
</dbReference>
<sequence length="141" mass="16013">MLGVVRRRLYSNYVPIVVERSDRIVCLHSAINPAVASSVIAQLLFLESQDNTKPIHLYINSPGGHVTDGFAIYDTMQGQASDIAIHAQEILKTRRRLNETIAMHSKQPLDKIERIMERDYYMTAQEAVEFGLIDKVIEKSE</sequence>
<dbReference type="Pfam" id="PF00574">
    <property type="entry name" value="CLP_protease"/>
    <property type="match status" value="1"/>
</dbReference>
<comment type="caution">
    <text evidence="2">The sequence shown here is derived from an EMBL/GenBank/DDBJ whole genome shotgun (WGS) entry which is preliminary data.</text>
</comment>
<dbReference type="STRING" id="1246581.A0A2H9TKJ9"/>
<organism evidence="2 3">
    <name type="scientific">Paramicrosporidium saccamoebae</name>
    <dbReference type="NCBI Taxonomy" id="1246581"/>
    <lineage>
        <taxon>Eukaryota</taxon>
        <taxon>Fungi</taxon>
        <taxon>Fungi incertae sedis</taxon>
        <taxon>Cryptomycota</taxon>
        <taxon>Cryptomycota incertae sedis</taxon>
        <taxon>Paramicrosporidium</taxon>
    </lineage>
</organism>
<dbReference type="GO" id="GO:0004252">
    <property type="term" value="F:serine-type endopeptidase activity"/>
    <property type="evidence" value="ECO:0007669"/>
    <property type="project" value="InterPro"/>
</dbReference>
<dbReference type="OrthoDB" id="2017408at2759"/>
<evidence type="ECO:0000256" key="1">
    <source>
        <dbReference type="ARBA" id="ARBA00007039"/>
    </source>
</evidence>
<dbReference type="EMBL" id="MTSL01000132">
    <property type="protein sequence ID" value="PJF18291.1"/>
    <property type="molecule type" value="Genomic_DNA"/>
</dbReference>
<evidence type="ECO:0000313" key="3">
    <source>
        <dbReference type="Proteomes" id="UP000240830"/>
    </source>
</evidence>
<name>A0A2H9TKJ9_9FUNG</name>
<dbReference type="GO" id="GO:0009368">
    <property type="term" value="C:endopeptidase Clp complex"/>
    <property type="evidence" value="ECO:0007669"/>
    <property type="project" value="TreeGrafter"/>
</dbReference>
<dbReference type="InterPro" id="IPR029045">
    <property type="entry name" value="ClpP/crotonase-like_dom_sf"/>
</dbReference>
<keyword evidence="3" id="KW-1185">Reference proteome</keyword>
<keyword evidence="2" id="KW-0378">Hydrolase</keyword>
<dbReference type="InterPro" id="IPR001907">
    <property type="entry name" value="ClpP"/>
</dbReference>
<dbReference type="GO" id="GO:0004176">
    <property type="term" value="F:ATP-dependent peptidase activity"/>
    <property type="evidence" value="ECO:0007669"/>
    <property type="project" value="InterPro"/>
</dbReference>
<dbReference type="Gene3D" id="3.90.226.10">
    <property type="entry name" value="2-enoyl-CoA Hydratase, Chain A, domain 1"/>
    <property type="match status" value="2"/>
</dbReference>
<keyword evidence="2" id="KW-0645">Protease</keyword>
<dbReference type="InterPro" id="IPR023562">
    <property type="entry name" value="ClpP/TepA"/>
</dbReference>
<evidence type="ECO:0000313" key="2">
    <source>
        <dbReference type="EMBL" id="PJF18291.1"/>
    </source>
</evidence>
<comment type="similarity">
    <text evidence="1">Belongs to the peptidase S14 family.</text>
</comment>
<dbReference type="PANTHER" id="PTHR10381">
    <property type="entry name" value="ATP-DEPENDENT CLP PROTEASE PROTEOLYTIC SUBUNIT"/>
    <property type="match status" value="1"/>
</dbReference>
<reference evidence="2 3" key="1">
    <citation type="submission" date="2016-10" db="EMBL/GenBank/DDBJ databases">
        <title>The genome of Paramicrosporidium saccamoebae is the missing link in understanding Cryptomycota and Microsporidia evolution.</title>
        <authorList>
            <person name="Quandt C.A."/>
            <person name="Beaudet D."/>
            <person name="Corsaro D."/>
            <person name="Michel R."/>
            <person name="Corradi N."/>
            <person name="James T."/>
        </authorList>
    </citation>
    <scope>NUCLEOTIDE SEQUENCE [LARGE SCALE GENOMIC DNA]</scope>
    <source>
        <strain evidence="2 3">KSL3</strain>
    </source>
</reference>
<dbReference type="PANTHER" id="PTHR10381:SF11">
    <property type="entry name" value="ATP-DEPENDENT CLP PROTEASE PROTEOLYTIC SUBUNIT, MITOCHONDRIAL"/>
    <property type="match status" value="1"/>
</dbReference>
<dbReference type="SUPFAM" id="SSF52096">
    <property type="entry name" value="ClpP/crotonase"/>
    <property type="match status" value="1"/>
</dbReference>
<protein>
    <submittedName>
        <fullName evidence="2">ATP-dependent Clp protease proteolytic subunit</fullName>
    </submittedName>
</protein>
<dbReference type="AlphaFoldDB" id="A0A2H9TKJ9"/>
<dbReference type="CDD" id="cd07017">
    <property type="entry name" value="S14_ClpP_2"/>
    <property type="match status" value="1"/>
</dbReference>
<accession>A0A2H9TKJ9</accession>
<gene>
    <name evidence="2" type="ORF">PSACC_01890</name>
</gene>